<dbReference type="Proteomes" id="UP000462931">
    <property type="component" value="Unassembled WGS sequence"/>
</dbReference>
<gene>
    <name evidence="2" type="ORF">GJJ64_07010</name>
</gene>
<keyword evidence="3" id="KW-1185">Reference proteome</keyword>
<sequence>MYYRYYLSLFVSCLFSLNVFAQNIKLENDAYKIYSKDKTIIITKKAGNISRVLNPQIDFYFSDLAVTTNYENAKEIPYPVLGWKKNEKDSGLTNPKDIARKSLLEIQAIKLLPSAIEIKYKSNALAVVSCLVTLPNGNESPIIELNIQSKRRGYYAATFKGLPQHHPDSLSFLYQPLLWSWKRFPQEVYYTPESYCTTAASFVNTGSFTEGIAPDVSEIPYRYATLGNSRFAINLRNDNGKAQPSIMFPVLGSDSSLLKKGQKLKFKMRYFIYDGTWQQALPALYNDVLHYKLERQNALVSLNQTINNMLDFAMNDLYGGWIPELKGSDYQFDVPGSVKNVSAMHALALAMLTGDKQIYTRRALPMMEYMMSREKYLFSIKDGVQPQNPSHFLTGPCAEIGELSGLHILTNGQTSAFYEELKRIFGKPRKLNLNTETGGGSWQDYLAKYRVSKDKNDLLKAEAGANDYLKQVYDQYSSTFKDDPGLKDKQAAFSTDFGYRIYDLTELFEQTQNKRFLDAAVTGARQLLLWTRSNPMAPDSNILVNQGGKVNSVFPGKRLGNTDYGFTTMDMTSYIQEQKVPAWHTSLAGLLPEQPSTYMYGPVMLSHHAAWLLRLGSLAKDSLLINAGRNAILGRYSNFPGYYFTSLHTNVYQQYDYPLHPYIDIKYNATFYNHIWPHLALLTDFLVTDFHTRSLGKINFSSVYAPGYAFLTSKVYGHKQGDFFSDKDVNIWMPRNAIQSASVAFNYLCGIKDNDFWIALANTSNQGINEKIRLNPSIIPWNTDEVYQVEIHQTDGSISKAVFVNGELSIKLKPQGLTAFKIKGLKVDVPFKNLNNFNKSIPENRFSREVDSSSVWGTTTAMIIQTFSGFADFYLFSDRTEKNWASATLYYKKGNSQWNTISDISYPFEFDVNLTDPAQEIYYKLKIKDINGVEHESVVKRINY</sequence>
<organism evidence="2 3">
    <name type="scientific">Pedobacter puniceum</name>
    <dbReference type="NCBI Taxonomy" id="2666136"/>
    <lineage>
        <taxon>Bacteria</taxon>
        <taxon>Pseudomonadati</taxon>
        <taxon>Bacteroidota</taxon>
        <taxon>Sphingobacteriia</taxon>
        <taxon>Sphingobacteriales</taxon>
        <taxon>Sphingobacteriaceae</taxon>
        <taxon>Pedobacter</taxon>
    </lineage>
</organism>
<protein>
    <submittedName>
        <fullName evidence="2">Uncharacterized protein</fullName>
    </submittedName>
</protein>
<name>A0A7K0FLU2_9SPHI</name>
<feature type="signal peptide" evidence="1">
    <location>
        <begin position="1"/>
        <end position="21"/>
    </location>
</feature>
<evidence type="ECO:0000313" key="3">
    <source>
        <dbReference type="Proteomes" id="UP000462931"/>
    </source>
</evidence>
<evidence type="ECO:0000256" key="1">
    <source>
        <dbReference type="SAM" id="SignalP"/>
    </source>
</evidence>
<dbReference type="AlphaFoldDB" id="A0A7K0FLU2"/>
<feature type="chain" id="PRO_5029747402" evidence="1">
    <location>
        <begin position="22"/>
        <end position="944"/>
    </location>
</feature>
<evidence type="ECO:0000313" key="2">
    <source>
        <dbReference type="EMBL" id="MRX46928.1"/>
    </source>
</evidence>
<dbReference type="EMBL" id="WKJI01000002">
    <property type="protein sequence ID" value="MRX46928.1"/>
    <property type="molecule type" value="Genomic_DNA"/>
</dbReference>
<proteinExistence type="predicted"/>
<comment type="caution">
    <text evidence="2">The sequence shown here is derived from an EMBL/GenBank/DDBJ whole genome shotgun (WGS) entry which is preliminary data.</text>
</comment>
<reference evidence="2 3" key="1">
    <citation type="submission" date="2019-11" db="EMBL/GenBank/DDBJ databases">
        <authorList>
            <person name="Cheng Q."/>
            <person name="Yang Z."/>
        </authorList>
    </citation>
    <scope>NUCLEOTIDE SEQUENCE [LARGE SCALE GENOMIC DNA]</scope>
    <source>
        <strain evidence="2 3">HX-22-1</strain>
    </source>
</reference>
<accession>A0A7K0FLU2</accession>
<dbReference type="RefSeq" id="WP_154287010.1">
    <property type="nucleotide sequence ID" value="NZ_WKJI01000002.1"/>
</dbReference>
<keyword evidence="1" id="KW-0732">Signal</keyword>